<dbReference type="InterPro" id="IPR038495">
    <property type="entry name" value="ATPase_E_C"/>
</dbReference>
<dbReference type="Pfam" id="PF01991">
    <property type="entry name" value="vATP-synt_E"/>
    <property type="match status" value="1"/>
</dbReference>
<keyword evidence="3" id="KW-0813">Transport</keyword>
<keyword evidence="4" id="KW-0406">Ion transport</keyword>
<name>A0A0F7JXP8_9GAMM</name>
<dbReference type="GO" id="GO:0033178">
    <property type="term" value="C:proton-transporting two-sector ATPase complex, catalytic domain"/>
    <property type="evidence" value="ECO:0007669"/>
    <property type="project" value="InterPro"/>
</dbReference>
<dbReference type="AlphaFoldDB" id="A0A0F7JXP8"/>
<evidence type="ECO:0000256" key="1">
    <source>
        <dbReference type="ARBA" id="ARBA00005901"/>
    </source>
</evidence>
<accession>A0A0F7JXP8</accession>
<dbReference type="GO" id="GO:0046961">
    <property type="term" value="F:proton-transporting ATPase activity, rotational mechanism"/>
    <property type="evidence" value="ECO:0007669"/>
    <property type="project" value="InterPro"/>
</dbReference>
<gene>
    <name evidence="5" type="ORF">AAY24_06600</name>
</gene>
<evidence type="ECO:0000256" key="2">
    <source>
        <dbReference type="ARBA" id="ARBA00020756"/>
    </source>
</evidence>
<dbReference type="OrthoDB" id="5794867at2"/>
<dbReference type="KEGG" id="seds:AAY24_06600"/>
<protein>
    <recommendedName>
        <fullName evidence="2">V-type ATP synthase subunit E</fullName>
    </recommendedName>
</protein>
<evidence type="ECO:0000256" key="4">
    <source>
        <dbReference type="ARBA" id="ARBA00023065"/>
    </source>
</evidence>
<comment type="similarity">
    <text evidence="1">Belongs to the V-ATPase E subunit family.</text>
</comment>
<sequence length="214" mass="24917">MEQVHELESAIMERANRLAVEYRERAGRSRDNILQEAHARLHLREEREVLLAKSRAERTFRRQVQAHELKLQKEMDHLRWNLVMTVKNQLRERIRLLVKDEKRYLPLLQSLMTSAASDFHRPRLVASFNARDLGLVQPKWAEFAGAASKDKEIILNPTPIDCIGGVIISSEDGRVRFDNTFEGREERLTDRLNQLILERLFPAGTLQDNLGGMR</sequence>
<reference evidence="5 6" key="1">
    <citation type="journal article" date="2015" name="Genome Announc.">
        <title>Complete Genome Sequence of Sedimenticola thiotaurini Strain SIP-G1, a Polyphosphate- and Polyhydroxyalkanoate-Accumulating Sulfur-Oxidizing Gammaproteobacterium Isolated from Salt Marsh Sediments.</title>
        <authorList>
            <person name="Flood B.E."/>
            <person name="Jones D.S."/>
            <person name="Bailey J.V."/>
        </authorList>
    </citation>
    <scope>NUCLEOTIDE SEQUENCE [LARGE SCALE GENOMIC DNA]</scope>
    <source>
        <strain evidence="5 6">SIP-G1</strain>
    </source>
</reference>
<dbReference type="SUPFAM" id="SSF160527">
    <property type="entry name" value="V-type ATPase subunit E-like"/>
    <property type="match status" value="1"/>
</dbReference>
<dbReference type="RefSeq" id="WP_046859014.1">
    <property type="nucleotide sequence ID" value="NZ_CP011412.1"/>
</dbReference>
<keyword evidence="6" id="KW-1185">Reference proteome</keyword>
<evidence type="ECO:0000256" key="3">
    <source>
        <dbReference type="ARBA" id="ARBA00022448"/>
    </source>
</evidence>
<organism evidence="5 6">
    <name type="scientific">Sedimenticola thiotaurini</name>
    <dbReference type="NCBI Taxonomy" id="1543721"/>
    <lineage>
        <taxon>Bacteria</taxon>
        <taxon>Pseudomonadati</taxon>
        <taxon>Pseudomonadota</taxon>
        <taxon>Gammaproteobacteria</taxon>
        <taxon>Chromatiales</taxon>
        <taxon>Sedimenticolaceae</taxon>
        <taxon>Sedimenticola</taxon>
    </lineage>
</organism>
<dbReference type="EMBL" id="CP011412">
    <property type="protein sequence ID" value="AKH20079.1"/>
    <property type="molecule type" value="Genomic_DNA"/>
</dbReference>
<dbReference type="Proteomes" id="UP000034410">
    <property type="component" value="Chromosome"/>
</dbReference>
<evidence type="ECO:0000313" key="5">
    <source>
        <dbReference type="EMBL" id="AKH20079.1"/>
    </source>
</evidence>
<dbReference type="Gene3D" id="3.30.2320.30">
    <property type="entry name" value="ATP synthase, E subunit, C-terminal"/>
    <property type="match status" value="1"/>
</dbReference>
<proteinExistence type="inferred from homology"/>
<evidence type="ECO:0000313" key="6">
    <source>
        <dbReference type="Proteomes" id="UP000034410"/>
    </source>
</evidence>
<dbReference type="PANTHER" id="PTHR45715">
    <property type="entry name" value="ATPASE H+-TRANSPORTING V1 SUBUNIT E1A-RELATED"/>
    <property type="match status" value="1"/>
</dbReference>
<dbReference type="InterPro" id="IPR002842">
    <property type="entry name" value="ATPase_V1_Esu"/>
</dbReference>